<proteinExistence type="predicted"/>
<dbReference type="Proteomes" id="UP000194885">
    <property type="component" value="Unassembled WGS sequence"/>
</dbReference>
<reference evidence="1 2" key="1">
    <citation type="submission" date="2017-05" db="EMBL/GenBank/DDBJ databases">
        <title>The Genome Sequence of Enterococcus faecium 7H8_DIV0219.</title>
        <authorList>
            <consortium name="The Broad Institute Genomics Platform"/>
            <consortium name="The Broad Institute Genomic Center for Infectious Diseases"/>
            <person name="Earl A."/>
            <person name="Manson A."/>
            <person name="Schwartman J."/>
            <person name="Gilmore M."/>
            <person name="Abouelleil A."/>
            <person name="Cao P."/>
            <person name="Chapman S."/>
            <person name="Cusick C."/>
            <person name="Shea T."/>
            <person name="Young S."/>
            <person name="Neafsey D."/>
            <person name="Nusbaum C."/>
            <person name="Birren B."/>
        </authorList>
    </citation>
    <scope>NUCLEOTIDE SEQUENCE [LARGE SCALE GENOMIC DNA]</scope>
    <source>
        <strain evidence="1 2">7H8_DIV0219</strain>
    </source>
</reference>
<dbReference type="EMBL" id="NGKW01000006">
    <property type="protein sequence ID" value="OTN92746.1"/>
    <property type="molecule type" value="Genomic_DNA"/>
</dbReference>
<feature type="non-terminal residue" evidence="1">
    <location>
        <position position="1"/>
    </location>
</feature>
<protein>
    <submittedName>
        <fullName evidence="1">Uncharacterized protein</fullName>
    </submittedName>
</protein>
<evidence type="ECO:0000313" key="1">
    <source>
        <dbReference type="EMBL" id="OTN92746.1"/>
    </source>
</evidence>
<gene>
    <name evidence="1" type="ORF">A5810_002631</name>
</gene>
<comment type="caution">
    <text evidence="1">The sequence shown here is derived from an EMBL/GenBank/DDBJ whole genome shotgun (WGS) entry which is preliminary data.</text>
</comment>
<dbReference type="AlphaFoldDB" id="A0A242BB64"/>
<evidence type="ECO:0000313" key="2">
    <source>
        <dbReference type="Proteomes" id="UP000194885"/>
    </source>
</evidence>
<organism evidence="1 2">
    <name type="scientific">Enterococcus faecium</name>
    <name type="common">Streptococcus faecium</name>
    <dbReference type="NCBI Taxonomy" id="1352"/>
    <lineage>
        <taxon>Bacteria</taxon>
        <taxon>Bacillati</taxon>
        <taxon>Bacillota</taxon>
        <taxon>Bacilli</taxon>
        <taxon>Lactobacillales</taxon>
        <taxon>Enterococcaceae</taxon>
        <taxon>Enterococcus</taxon>
    </lineage>
</organism>
<accession>A0A242BB64</accession>
<sequence length="49" mass="5735">SYSDYFTYPYDNILKNITPSGQVASHRMDVLARVICKRTSRRIDVKHFA</sequence>
<name>A0A242BB64_ENTFC</name>